<organism evidence="13 14">
    <name type="scientific">Alicyclobacillus cellulosilyticus</name>
    <dbReference type="NCBI Taxonomy" id="1003997"/>
    <lineage>
        <taxon>Bacteria</taxon>
        <taxon>Bacillati</taxon>
        <taxon>Bacillota</taxon>
        <taxon>Bacilli</taxon>
        <taxon>Bacillales</taxon>
        <taxon>Alicyclobacillaceae</taxon>
        <taxon>Alicyclobacillus</taxon>
    </lineage>
</organism>
<dbReference type="PROSITE" id="PS00156">
    <property type="entry name" value="OMPDECASE"/>
    <property type="match status" value="1"/>
</dbReference>
<dbReference type="Pfam" id="PF00215">
    <property type="entry name" value="OMPdecase"/>
    <property type="match status" value="1"/>
</dbReference>
<dbReference type="InterPro" id="IPR014732">
    <property type="entry name" value="OMPdecase"/>
</dbReference>
<evidence type="ECO:0000256" key="3">
    <source>
        <dbReference type="ARBA" id="ARBA00022793"/>
    </source>
</evidence>
<feature type="binding site" evidence="7 9">
    <location>
        <position position="193"/>
    </location>
    <ligand>
        <name>substrate</name>
    </ligand>
</feature>
<evidence type="ECO:0000256" key="9">
    <source>
        <dbReference type="PIRSR" id="PIRSR614732-2"/>
    </source>
</evidence>
<feature type="active site" description="Proton donor" evidence="7">
    <location>
        <position position="76"/>
    </location>
</feature>
<dbReference type="GO" id="GO:0006207">
    <property type="term" value="P:'de novo' pyrimidine nucleobase biosynthetic process"/>
    <property type="evidence" value="ECO:0007669"/>
    <property type="project" value="InterPro"/>
</dbReference>
<evidence type="ECO:0000256" key="2">
    <source>
        <dbReference type="ARBA" id="ARBA00004861"/>
    </source>
</evidence>
<feature type="binding site" evidence="7 9">
    <location>
        <position position="222"/>
    </location>
    <ligand>
        <name>substrate</name>
    </ligand>
</feature>
<evidence type="ECO:0000256" key="4">
    <source>
        <dbReference type="ARBA" id="ARBA00022975"/>
    </source>
</evidence>
<evidence type="ECO:0000313" key="13">
    <source>
        <dbReference type="EMBL" id="GGI97396.1"/>
    </source>
</evidence>
<evidence type="ECO:0000313" key="14">
    <source>
        <dbReference type="Proteomes" id="UP000637695"/>
    </source>
</evidence>
<dbReference type="EMBL" id="BMOY01000003">
    <property type="protein sequence ID" value="GGI97396.1"/>
    <property type="molecule type" value="Genomic_DNA"/>
</dbReference>
<sequence>MEKDAALLTHPRYDWARRHSYVALDVPDGRAALAWVRRLGPGVTGYKVGMELFYAEGPRFLTRLVSLGKRVFLDLKLHDIPTTVARALKVLAPLGVEMVNVHASAGRKALAAACEAVAVLPDRPLLIAVTVLTSLDAAACTELGWSAPEETAVRLARMAAETGCDGVVASAHDVPRLTGHMPAGFEFVVPGIRPPGVARDDQARAATPGEAVSLGATRLVLGRAVTRAADPVAALLAIWDEMTAAHTSRTAAQEGSSSKGSFEPDTG</sequence>
<feature type="binding site" evidence="7 9">
    <location>
        <position position="47"/>
    </location>
    <ligand>
        <name>substrate</name>
    </ligand>
</feature>
<evidence type="ECO:0000256" key="8">
    <source>
        <dbReference type="PIRSR" id="PIRSR614732-1"/>
    </source>
</evidence>
<feature type="binding site" evidence="7">
    <location>
        <begin position="74"/>
        <end position="83"/>
    </location>
    <ligand>
        <name>substrate</name>
    </ligand>
</feature>
<dbReference type="EC" id="4.1.1.23" evidence="7"/>
<comment type="pathway">
    <text evidence="2 7 10">Pyrimidine metabolism; UMP biosynthesis via de novo pathway; UMP from orotate: step 2/2.</text>
</comment>
<comment type="caution">
    <text evidence="13">The sequence shown here is derived from an EMBL/GenBank/DDBJ whole genome shotgun (WGS) entry which is preliminary data.</text>
</comment>
<dbReference type="InterPro" id="IPR018089">
    <property type="entry name" value="OMPdecase_AS"/>
</dbReference>
<feature type="compositionally biased region" description="Polar residues" evidence="11">
    <location>
        <begin position="247"/>
        <end position="260"/>
    </location>
</feature>
<dbReference type="GO" id="GO:0044205">
    <property type="term" value="P:'de novo' UMP biosynthetic process"/>
    <property type="evidence" value="ECO:0007669"/>
    <property type="project" value="UniProtKB-UniRule"/>
</dbReference>
<reference evidence="13" key="1">
    <citation type="journal article" date="2014" name="Int. J. Syst. Evol. Microbiol.">
        <title>Complete genome sequence of Corynebacterium casei LMG S-19264T (=DSM 44701T), isolated from a smear-ripened cheese.</title>
        <authorList>
            <consortium name="US DOE Joint Genome Institute (JGI-PGF)"/>
            <person name="Walter F."/>
            <person name="Albersmeier A."/>
            <person name="Kalinowski J."/>
            <person name="Ruckert C."/>
        </authorList>
    </citation>
    <scope>NUCLEOTIDE SEQUENCE</scope>
    <source>
        <strain evidence="13">JCM 18487</strain>
    </source>
</reference>
<feature type="binding site" evidence="7 9">
    <location>
        <position position="223"/>
    </location>
    <ligand>
        <name>substrate</name>
    </ligand>
</feature>
<dbReference type="NCBIfam" id="TIGR01740">
    <property type="entry name" value="pyrF"/>
    <property type="match status" value="1"/>
</dbReference>
<comment type="catalytic activity">
    <reaction evidence="6 7 10">
        <text>orotidine 5'-phosphate + H(+) = UMP + CO2</text>
        <dbReference type="Rhea" id="RHEA:11596"/>
        <dbReference type="ChEBI" id="CHEBI:15378"/>
        <dbReference type="ChEBI" id="CHEBI:16526"/>
        <dbReference type="ChEBI" id="CHEBI:57538"/>
        <dbReference type="ChEBI" id="CHEBI:57865"/>
        <dbReference type="EC" id="4.1.1.23"/>
    </reaction>
</comment>
<evidence type="ECO:0000256" key="6">
    <source>
        <dbReference type="ARBA" id="ARBA00049157"/>
    </source>
</evidence>
<dbReference type="GO" id="GO:0004590">
    <property type="term" value="F:orotidine-5'-phosphate decarboxylase activity"/>
    <property type="evidence" value="ECO:0007669"/>
    <property type="project" value="UniProtKB-UniRule"/>
</dbReference>
<gene>
    <name evidence="7 13" type="primary">pyrF</name>
    <name evidence="13" type="ORF">GCM10010885_03800</name>
</gene>
<evidence type="ECO:0000256" key="5">
    <source>
        <dbReference type="ARBA" id="ARBA00023239"/>
    </source>
</evidence>
<dbReference type="InterPro" id="IPR011060">
    <property type="entry name" value="RibuloseP-bd_barrel"/>
</dbReference>
<feature type="region of interest" description="Disordered" evidence="11">
    <location>
        <begin position="247"/>
        <end position="267"/>
    </location>
</feature>
<evidence type="ECO:0000259" key="12">
    <source>
        <dbReference type="SMART" id="SM00934"/>
    </source>
</evidence>
<name>A0A917K1A3_9BACL</name>
<feature type="binding site" evidence="7 9">
    <location>
        <position position="202"/>
    </location>
    <ligand>
        <name>substrate</name>
    </ligand>
</feature>
<protein>
    <recommendedName>
        <fullName evidence="7">Orotidine 5'-phosphate decarboxylase</fullName>
        <ecNumber evidence="7">4.1.1.23</ecNumber>
    </recommendedName>
    <alternativeName>
        <fullName evidence="7">OMP decarboxylase</fullName>
        <shortName evidence="7">OMPDCase</shortName>
        <shortName evidence="7">OMPdecase</shortName>
    </alternativeName>
</protein>
<dbReference type="InterPro" id="IPR001754">
    <property type="entry name" value="OMPdeCOase_dom"/>
</dbReference>
<dbReference type="SUPFAM" id="SSF51366">
    <property type="entry name" value="Ribulose-phoshate binding barrel"/>
    <property type="match status" value="1"/>
</dbReference>
<dbReference type="Proteomes" id="UP000637695">
    <property type="component" value="Unassembled WGS sequence"/>
</dbReference>
<comment type="function">
    <text evidence="1 7">Catalyzes the decarboxylation of orotidine 5'-monophosphate (OMP) to uridine 5'-monophosphate (UMP).</text>
</comment>
<dbReference type="CDD" id="cd04725">
    <property type="entry name" value="OMP_decarboxylase_like"/>
    <property type="match status" value="1"/>
</dbReference>
<dbReference type="RefSeq" id="WP_188880817.1">
    <property type="nucleotide sequence ID" value="NZ_BMOY01000003.1"/>
</dbReference>
<reference evidence="13" key="2">
    <citation type="submission" date="2020-09" db="EMBL/GenBank/DDBJ databases">
        <authorList>
            <person name="Sun Q."/>
            <person name="Ohkuma M."/>
        </authorList>
    </citation>
    <scope>NUCLEOTIDE SEQUENCE</scope>
    <source>
        <strain evidence="13">JCM 18487</strain>
    </source>
</reference>
<evidence type="ECO:0000256" key="1">
    <source>
        <dbReference type="ARBA" id="ARBA00002356"/>
    </source>
</evidence>
<dbReference type="AlphaFoldDB" id="A0A917K1A3"/>
<evidence type="ECO:0000256" key="7">
    <source>
        <dbReference type="HAMAP-Rule" id="MF_01200"/>
    </source>
</evidence>
<dbReference type="PANTHER" id="PTHR32119">
    <property type="entry name" value="OROTIDINE 5'-PHOSPHATE DECARBOXYLASE"/>
    <property type="match status" value="1"/>
</dbReference>
<dbReference type="InterPro" id="IPR047596">
    <property type="entry name" value="OMPdecase_bac"/>
</dbReference>
<keyword evidence="5 7" id="KW-0456">Lyase</keyword>
<dbReference type="PANTHER" id="PTHR32119:SF2">
    <property type="entry name" value="OROTIDINE 5'-PHOSPHATE DECARBOXYLASE"/>
    <property type="match status" value="1"/>
</dbReference>
<feature type="domain" description="Orotidine 5'-phosphate decarboxylase" evidence="12">
    <location>
        <begin position="19"/>
        <end position="238"/>
    </location>
</feature>
<keyword evidence="14" id="KW-1185">Reference proteome</keyword>
<accession>A0A917K1A3</accession>
<proteinExistence type="inferred from homology"/>
<dbReference type="GO" id="GO:0005829">
    <property type="term" value="C:cytosol"/>
    <property type="evidence" value="ECO:0007669"/>
    <property type="project" value="TreeGrafter"/>
</dbReference>
<dbReference type="SMART" id="SM00934">
    <property type="entry name" value="OMPdecase"/>
    <property type="match status" value="1"/>
</dbReference>
<dbReference type="Gene3D" id="3.20.20.70">
    <property type="entry name" value="Aldolase class I"/>
    <property type="match status" value="1"/>
</dbReference>
<evidence type="ECO:0000256" key="11">
    <source>
        <dbReference type="SAM" id="MobiDB-lite"/>
    </source>
</evidence>
<keyword evidence="4 7" id="KW-0665">Pyrimidine biosynthesis</keyword>
<comment type="similarity">
    <text evidence="7">Belongs to the OMP decarboxylase family. Type 1 subfamily.</text>
</comment>
<feature type="binding site" evidence="7 9">
    <location>
        <position position="133"/>
    </location>
    <ligand>
        <name>substrate</name>
    </ligand>
</feature>
<dbReference type="NCBIfam" id="NF001273">
    <property type="entry name" value="PRK00230.1"/>
    <property type="match status" value="1"/>
</dbReference>
<dbReference type="InterPro" id="IPR013785">
    <property type="entry name" value="Aldolase_TIM"/>
</dbReference>
<keyword evidence="3 7" id="KW-0210">Decarboxylase</keyword>
<comment type="subunit">
    <text evidence="7">Homodimer.</text>
</comment>
<feature type="active site" description="For OMPdecase activity" evidence="8">
    <location>
        <position position="76"/>
    </location>
</feature>
<feature type="active site" description="For OMPdecase activity" evidence="8">
    <location>
        <position position="74"/>
    </location>
</feature>
<feature type="binding site" evidence="7 9">
    <location>
        <position position="25"/>
    </location>
    <ligand>
        <name>substrate</name>
    </ligand>
</feature>
<feature type="active site" description="For OMPdecase activity" evidence="8">
    <location>
        <position position="79"/>
    </location>
</feature>
<evidence type="ECO:0000256" key="10">
    <source>
        <dbReference type="RuleBase" id="RU000512"/>
    </source>
</evidence>
<dbReference type="HAMAP" id="MF_01200_B">
    <property type="entry name" value="OMPdecase_type1_B"/>
    <property type="match status" value="1"/>
</dbReference>